<dbReference type="EMBL" id="DSXI01000614">
    <property type="protein sequence ID" value="HGS06113.1"/>
    <property type="molecule type" value="Genomic_DNA"/>
</dbReference>
<reference evidence="2" key="1">
    <citation type="journal article" date="2020" name="mSystems">
        <title>Genome- and Community-Level Interaction Insights into Carbon Utilization and Element Cycling Functions of Hydrothermarchaeota in Hydrothermal Sediment.</title>
        <authorList>
            <person name="Zhou Z."/>
            <person name="Liu Y."/>
            <person name="Xu W."/>
            <person name="Pan J."/>
            <person name="Luo Z.H."/>
            <person name="Li M."/>
        </authorList>
    </citation>
    <scope>NUCLEOTIDE SEQUENCE [LARGE SCALE GENOMIC DNA]</scope>
    <source>
        <strain evidence="2">SpSt-548</strain>
    </source>
</reference>
<dbReference type="Gene3D" id="3.30.1450.10">
    <property type="match status" value="1"/>
</dbReference>
<proteinExistence type="predicted"/>
<evidence type="ECO:0000313" key="2">
    <source>
        <dbReference type="EMBL" id="HGS06113.1"/>
    </source>
</evidence>
<comment type="caution">
    <text evidence="2">The sequence shown here is derived from an EMBL/GenBank/DDBJ whole genome shotgun (WGS) entry which is preliminary data.</text>
</comment>
<dbReference type="Pfam" id="PF11399">
    <property type="entry name" value="DUF3192"/>
    <property type="match status" value="1"/>
</dbReference>
<dbReference type="InterPro" id="IPR037873">
    <property type="entry name" value="BamE-like"/>
</dbReference>
<keyword evidence="1" id="KW-0732">Signal</keyword>
<protein>
    <submittedName>
        <fullName evidence="2">DUF3192 domain-containing protein</fullName>
    </submittedName>
</protein>
<organism evidence="2">
    <name type="scientific">Desulfobacca acetoxidans</name>
    <dbReference type="NCBI Taxonomy" id="60893"/>
    <lineage>
        <taxon>Bacteria</taxon>
        <taxon>Pseudomonadati</taxon>
        <taxon>Thermodesulfobacteriota</taxon>
        <taxon>Desulfobaccia</taxon>
        <taxon>Desulfobaccales</taxon>
        <taxon>Desulfobaccaceae</taxon>
        <taxon>Desulfobacca</taxon>
    </lineage>
</organism>
<evidence type="ECO:0000256" key="1">
    <source>
        <dbReference type="ARBA" id="ARBA00022729"/>
    </source>
</evidence>
<dbReference type="InterPro" id="IPR021534">
    <property type="entry name" value="DUF3192"/>
</dbReference>
<accession>A0A7V4G9Z8</accession>
<dbReference type="AlphaFoldDB" id="A0A7V4G9Z8"/>
<name>A0A7V4G9Z8_9BACT</name>
<sequence length="131" mass="15265">MTYLVASLCLVLLALGCGETVLTQWPRQEIFSSYFRLQELRLGMSREEVEGIMGPPQVREEGEYRRGHYIFYFYRTHNMDYEGSGTVRGGYTPLLFQDNRLVGMGKRDYLKAVDRPWSEEGAPSRWPGRSW</sequence>
<gene>
    <name evidence="2" type="ORF">ENT08_10365</name>
</gene>